<protein>
    <submittedName>
        <fullName evidence="1">Uncharacterized protein</fullName>
    </submittedName>
</protein>
<evidence type="ECO:0000313" key="1">
    <source>
        <dbReference type="EMBL" id="KJK47732.1"/>
    </source>
</evidence>
<dbReference type="AlphaFoldDB" id="A0A0F0H0D8"/>
<dbReference type="RefSeq" id="WP_045312993.1">
    <property type="nucleotide sequence ID" value="NZ_JYJG01000127.1"/>
</dbReference>
<dbReference type="OrthoDB" id="5149358at2"/>
<dbReference type="EMBL" id="JYJG01000127">
    <property type="protein sequence ID" value="KJK47732.1"/>
    <property type="molecule type" value="Genomic_DNA"/>
</dbReference>
<keyword evidence="2" id="KW-1185">Reference proteome</keyword>
<comment type="caution">
    <text evidence="1">The sequence shown here is derived from an EMBL/GenBank/DDBJ whole genome shotgun (WGS) entry which is preliminary data.</text>
</comment>
<proteinExistence type="predicted"/>
<organism evidence="1 2">
    <name type="scientific">Lentzea aerocolonigenes</name>
    <name type="common">Lechevalieria aerocolonigenes</name>
    <name type="synonym">Saccharothrix aerocolonigenes</name>
    <dbReference type="NCBI Taxonomy" id="68170"/>
    <lineage>
        <taxon>Bacteria</taxon>
        <taxon>Bacillati</taxon>
        <taxon>Actinomycetota</taxon>
        <taxon>Actinomycetes</taxon>
        <taxon>Pseudonocardiales</taxon>
        <taxon>Pseudonocardiaceae</taxon>
        <taxon>Lentzea</taxon>
    </lineage>
</organism>
<reference evidence="1 2" key="1">
    <citation type="submission" date="2015-02" db="EMBL/GenBank/DDBJ databases">
        <authorList>
            <person name="Ju K.-S."/>
            <person name="Doroghazi J.R."/>
            <person name="Metcalf W."/>
        </authorList>
    </citation>
    <scope>NUCLEOTIDE SEQUENCE [LARGE SCALE GENOMIC DNA]</scope>
    <source>
        <strain evidence="1 2">NRRL B-16140</strain>
    </source>
</reference>
<gene>
    <name evidence="1" type="ORF">UK23_19465</name>
</gene>
<accession>A0A0F0H0D8</accession>
<sequence>MDGLLDEPVTLQMSARIWAGIDAGVDNVVSLAAQDGDEQVMYIGQTIRQAGWDQVPWVNGDWPPMNQIISIRLTRAQWRFAADEARKSIAVYEELHDDESAQLSRDALAVIEAAAL</sequence>
<dbReference type="Proteomes" id="UP000033393">
    <property type="component" value="Unassembled WGS sequence"/>
</dbReference>
<name>A0A0F0H0D8_LENAE</name>
<evidence type="ECO:0000313" key="2">
    <source>
        <dbReference type="Proteomes" id="UP000033393"/>
    </source>
</evidence>
<dbReference type="PATRIC" id="fig|68170.10.peg.4793"/>